<dbReference type="PANTHER" id="PTHR30290:SF82">
    <property type="entry name" value="ABC-TYPE DIPEPTIDE_OLIGOPEPTIDE TRANSPORT SYSTEM, PERIPLASMIC COMPONENT"/>
    <property type="match status" value="1"/>
</dbReference>
<dbReference type="GO" id="GO:0015833">
    <property type="term" value="P:peptide transport"/>
    <property type="evidence" value="ECO:0007669"/>
    <property type="project" value="TreeGrafter"/>
</dbReference>
<dbReference type="AlphaFoldDB" id="A0A1U7NWP4"/>
<evidence type="ECO:0000313" key="3">
    <source>
        <dbReference type="EMBL" id="OLV17334.1"/>
    </source>
</evidence>
<keyword evidence="4" id="KW-1185">Reference proteome</keyword>
<dbReference type="CDD" id="cd08509">
    <property type="entry name" value="PBP2_TmCBP_oligosaccharides_like"/>
    <property type="match status" value="1"/>
</dbReference>
<protein>
    <submittedName>
        <fullName evidence="3">Oligopeptide ABC transporter, periplasmic oligopeptide-binding protein OppA</fullName>
    </submittedName>
</protein>
<feature type="signal peptide" evidence="1">
    <location>
        <begin position="1"/>
        <end position="26"/>
    </location>
</feature>
<accession>A0A1U7NWP4</accession>
<name>A0A1U7NWP4_9DEIO</name>
<dbReference type="Pfam" id="PF00496">
    <property type="entry name" value="SBP_bac_5"/>
    <property type="match status" value="1"/>
</dbReference>
<dbReference type="InterPro" id="IPR030678">
    <property type="entry name" value="Peptide/Ni-bd"/>
</dbReference>
<dbReference type="Gene3D" id="3.90.76.10">
    <property type="entry name" value="Dipeptide-binding Protein, Domain 1"/>
    <property type="match status" value="1"/>
</dbReference>
<dbReference type="PANTHER" id="PTHR30290">
    <property type="entry name" value="PERIPLASMIC BINDING COMPONENT OF ABC TRANSPORTER"/>
    <property type="match status" value="1"/>
</dbReference>
<dbReference type="SUPFAM" id="SSF53850">
    <property type="entry name" value="Periplasmic binding protein-like II"/>
    <property type="match status" value="1"/>
</dbReference>
<dbReference type="RefSeq" id="WP_217694903.1">
    <property type="nucleotide sequence ID" value="NZ_MSTI01000104.1"/>
</dbReference>
<organism evidence="3 4">
    <name type="scientific">Deinococcus marmoris</name>
    <dbReference type="NCBI Taxonomy" id="249408"/>
    <lineage>
        <taxon>Bacteria</taxon>
        <taxon>Thermotogati</taxon>
        <taxon>Deinococcota</taxon>
        <taxon>Deinococci</taxon>
        <taxon>Deinococcales</taxon>
        <taxon>Deinococcaceae</taxon>
        <taxon>Deinococcus</taxon>
    </lineage>
</organism>
<dbReference type="PIRSF" id="PIRSF002741">
    <property type="entry name" value="MppA"/>
    <property type="match status" value="1"/>
</dbReference>
<reference evidence="3 4" key="1">
    <citation type="submission" date="2017-01" db="EMBL/GenBank/DDBJ databases">
        <title>Genome Analysis of Deinococcus marmoris KOPRI26562.</title>
        <authorList>
            <person name="Kim J.H."/>
            <person name="Oh H.-M."/>
        </authorList>
    </citation>
    <scope>NUCLEOTIDE SEQUENCE [LARGE SCALE GENOMIC DNA]</scope>
    <source>
        <strain evidence="3 4">KOPRI26562</strain>
    </source>
</reference>
<dbReference type="STRING" id="249408.BOO71_0009118"/>
<dbReference type="InterPro" id="IPR039424">
    <property type="entry name" value="SBP_5"/>
</dbReference>
<dbReference type="GO" id="GO:0042597">
    <property type="term" value="C:periplasmic space"/>
    <property type="evidence" value="ECO:0007669"/>
    <property type="project" value="UniProtKB-ARBA"/>
</dbReference>
<evidence type="ECO:0000256" key="1">
    <source>
        <dbReference type="SAM" id="SignalP"/>
    </source>
</evidence>
<keyword evidence="1" id="KW-0732">Signal</keyword>
<evidence type="ECO:0000313" key="4">
    <source>
        <dbReference type="Proteomes" id="UP000186607"/>
    </source>
</evidence>
<sequence length="571" mass="62110">MSQTLKKNALWLTAGLLATLSVSAQAQNLPRAQTLIVSGWQYDTPTSFNPVSPAQSAWPVGNTNSGTNVYELVYETLMTFNSASGKLEPLLATGYTQKGNVITVKMQPAAKWQDGKTLTAADVVYSFELGKREALSYSNLWDYVSSVKAPDAKTVVITLNPKKLNPGLVVNYLGQIVIVPQHIFAAVEKEKTPLAQFTNLKPVGSGPYKVSTYNAERVVAIRDDNYWGKSVWGLPAPKYILHPIFKGNDSANLALSQGNVDVSQSFIPEIWKLKDKGVGTWLSSEPYYLPGSIPLLVVNTTKKGLDNPLVRRAIAMSINYPLIAKTAMSNYSVPANASLLLPSGNEKTLFSAAEVKKNGWSYNPQGAVDILEKQLKAKKGGDGIYVLPDGTRLGPWKLAAPNGWTDWNQALSVVASSGKAVGIDLRTDFPQQSVWQTNLNTGDFDLALNGSTGVSAAGPWPRFQAAMDSRDTPKIGENAFSNYGRYSNPQVAPLLDKAAAATSAADQKNLYGQLDAIFQKDVPAIPLMYRPYEFYEFNTAHWTGFPTSADPYAAPQNAQAGIKMLYKIKPR</sequence>
<dbReference type="Gene3D" id="3.40.190.10">
    <property type="entry name" value="Periplasmic binding protein-like II"/>
    <property type="match status" value="1"/>
</dbReference>
<proteinExistence type="predicted"/>
<dbReference type="GO" id="GO:1904680">
    <property type="term" value="F:peptide transmembrane transporter activity"/>
    <property type="evidence" value="ECO:0007669"/>
    <property type="project" value="TreeGrafter"/>
</dbReference>
<comment type="caution">
    <text evidence="3">The sequence shown here is derived from an EMBL/GenBank/DDBJ whole genome shotgun (WGS) entry which is preliminary data.</text>
</comment>
<feature type="domain" description="Solute-binding protein family 5" evidence="2">
    <location>
        <begin position="86"/>
        <end position="455"/>
    </location>
</feature>
<dbReference type="Gene3D" id="3.10.105.10">
    <property type="entry name" value="Dipeptide-binding Protein, Domain 3"/>
    <property type="match status" value="1"/>
</dbReference>
<dbReference type="Proteomes" id="UP000186607">
    <property type="component" value="Unassembled WGS sequence"/>
</dbReference>
<evidence type="ECO:0000259" key="2">
    <source>
        <dbReference type="Pfam" id="PF00496"/>
    </source>
</evidence>
<feature type="chain" id="PRO_5013138017" evidence="1">
    <location>
        <begin position="27"/>
        <end position="571"/>
    </location>
</feature>
<dbReference type="EMBL" id="MSTI01000104">
    <property type="protein sequence ID" value="OLV17334.1"/>
    <property type="molecule type" value="Genomic_DNA"/>
</dbReference>
<dbReference type="InterPro" id="IPR000914">
    <property type="entry name" value="SBP_5_dom"/>
</dbReference>
<dbReference type="GO" id="GO:0043190">
    <property type="term" value="C:ATP-binding cassette (ABC) transporter complex"/>
    <property type="evidence" value="ECO:0007669"/>
    <property type="project" value="InterPro"/>
</dbReference>
<gene>
    <name evidence="3" type="ORF">BOO71_0009118</name>
</gene>